<accession>A0A8H7C2B4</accession>
<sequence length="76" mass="8919">MNALKFWTLWKDMTRNGGGSRDESLKALRCIVDLWVVVERKFKYFRYQLLLHPRASGLLAYVRTQAIFIIFALGKP</sequence>
<evidence type="ECO:0000313" key="2">
    <source>
        <dbReference type="Proteomes" id="UP000629468"/>
    </source>
</evidence>
<comment type="caution">
    <text evidence="1">The sequence shown here is derived from an EMBL/GenBank/DDBJ whole genome shotgun (WGS) entry which is preliminary data.</text>
</comment>
<dbReference type="EMBL" id="JABXXO010000014">
    <property type="protein sequence ID" value="KAF7761177.1"/>
    <property type="molecule type" value="Genomic_DNA"/>
</dbReference>
<dbReference type="AlphaFoldDB" id="A0A8H7C2B4"/>
<dbReference type="Proteomes" id="UP000629468">
    <property type="component" value="Unassembled WGS sequence"/>
</dbReference>
<proteinExistence type="predicted"/>
<gene>
    <name evidence="1" type="ORF">Agabi119p4_10586</name>
</gene>
<organism evidence="1 2">
    <name type="scientific">Agaricus bisporus var. burnettii</name>
    <dbReference type="NCBI Taxonomy" id="192524"/>
    <lineage>
        <taxon>Eukaryota</taxon>
        <taxon>Fungi</taxon>
        <taxon>Dikarya</taxon>
        <taxon>Basidiomycota</taxon>
        <taxon>Agaricomycotina</taxon>
        <taxon>Agaricomycetes</taxon>
        <taxon>Agaricomycetidae</taxon>
        <taxon>Agaricales</taxon>
        <taxon>Agaricineae</taxon>
        <taxon>Agaricaceae</taxon>
        <taxon>Agaricus</taxon>
    </lineage>
</organism>
<reference evidence="1 2" key="1">
    <citation type="journal article" name="Sci. Rep.">
        <title>Telomere-to-telomere assembled and centromere annotated genomes of the two main subspecies of the button mushroom Agaricus bisporus reveal especially polymorphic chromosome ends.</title>
        <authorList>
            <person name="Sonnenberg A.S.M."/>
            <person name="Sedaghat-Telgerd N."/>
            <person name="Lavrijssen B."/>
            <person name="Ohm R.A."/>
            <person name="Hendrickx P.M."/>
            <person name="Scholtmeijer K."/>
            <person name="Baars J.J.P."/>
            <person name="van Peer A."/>
        </authorList>
    </citation>
    <scope>NUCLEOTIDE SEQUENCE [LARGE SCALE GENOMIC DNA]</scope>
    <source>
        <strain evidence="1 2">H119_p4</strain>
    </source>
</reference>
<evidence type="ECO:0000313" key="1">
    <source>
        <dbReference type="EMBL" id="KAF7761177.1"/>
    </source>
</evidence>
<name>A0A8H7C2B4_AGABI</name>
<protein>
    <submittedName>
        <fullName evidence="1">Uncharacterized protein</fullName>
    </submittedName>
</protein>